<evidence type="ECO:0000313" key="3">
    <source>
        <dbReference type="Proteomes" id="UP000464054"/>
    </source>
</evidence>
<dbReference type="RefSeq" id="WP_039484380.1">
    <property type="nucleotide sequence ID" value="NZ_CP046377.1"/>
</dbReference>
<dbReference type="EMBL" id="JBIXKD010000003">
    <property type="protein sequence ID" value="MFJ5320441.1"/>
    <property type="molecule type" value="Genomic_DNA"/>
</dbReference>
<reference evidence="3" key="1">
    <citation type="submission" date="2019-11" db="EMBL/GenBank/DDBJ databases">
        <authorList>
            <person name="Jee S."/>
        </authorList>
    </citation>
    <scope>NUCLEOTIDE SEQUENCE [LARGE SCALE GENOMIC DNA]</scope>
    <source>
        <strain evidence="3">PZ1</strain>
    </source>
</reference>
<evidence type="ECO:0000313" key="2">
    <source>
        <dbReference type="EMBL" id="QHQ26405.1"/>
    </source>
</evidence>
<dbReference type="Gene3D" id="3.20.20.80">
    <property type="entry name" value="Glycosidases"/>
    <property type="match status" value="1"/>
</dbReference>
<evidence type="ECO:0000313" key="4">
    <source>
        <dbReference type="Proteomes" id="UP001617714"/>
    </source>
</evidence>
<dbReference type="SUPFAM" id="SSF51445">
    <property type="entry name" value="(Trans)glycosidases"/>
    <property type="match status" value="1"/>
</dbReference>
<dbReference type="InterPro" id="IPR017853">
    <property type="entry name" value="GH"/>
</dbReference>
<gene>
    <name evidence="1" type="ORF">ACIPSN_03470</name>
    <name evidence="2" type="ORF">GMX10_22025</name>
</gene>
<dbReference type="CDD" id="cd06543">
    <property type="entry name" value="GH18_PF-ChiA-like"/>
    <property type="match status" value="1"/>
</dbReference>
<evidence type="ECO:0000313" key="1">
    <source>
        <dbReference type="EMBL" id="MFJ5320441.1"/>
    </source>
</evidence>
<name>A0AAP9IJ77_9GAMM</name>
<keyword evidence="4" id="KW-1185">Reference proteome</keyword>
<sequence length="300" mass="32925">MTTLFTPYIDVTINALWSDWQNYPDGRPNPLYSKQAVEWGVSGLIFGFITLSPSRQACWAANDRMPLNWAVPLANELNASNQDVVISFGGATNSDISTVFSVQELISTYQQAIDEYHAVGLDFDLENGLYNINNILEALGTVQKNNPKIKLSFTLPTMPTGLTTEGLAIVQQAANAKLDFIVNAMAMDYYDPQYAHNMGQAAIDAAKSICAQLKNISINGGYSKVAITPMVGLNDDLSIFKLADATMLATFAKEQSLGFLGIWCFNRDNPSSYTYVDLTTSSNPEQKISGEYCQRFVSEG</sequence>
<reference evidence="2" key="2">
    <citation type="journal article" date="2022" name="Plant Pathol J">
        <title>Comparative Genomic Analysis of Pathogenic Factors of Pectobacterium Species Isolated in South Korea Using Whole-Genome Sequencing.</title>
        <authorList>
            <person name="Jee S."/>
            <person name="Kang I.J."/>
            <person name="Bak G."/>
            <person name="Kang S."/>
            <person name="Lee J."/>
            <person name="Heu S."/>
            <person name="Hwang I."/>
        </authorList>
    </citation>
    <scope>NUCLEOTIDE SEQUENCE</scope>
    <source>
        <strain evidence="2">PZ1</strain>
    </source>
</reference>
<dbReference type="PANTHER" id="PTHR42976:SF1">
    <property type="entry name" value="GH18 DOMAIN-CONTAINING PROTEIN-RELATED"/>
    <property type="match status" value="1"/>
</dbReference>
<proteinExistence type="predicted"/>
<dbReference type="InterPro" id="IPR052750">
    <property type="entry name" value="GH18_Chitinase"/>
</dbReference>
<dbReference type="GeneID" id="90771944"/>
<dbReference type="PANTHER" id="PTHR42976">
    <property type="entry name" value="BIFUNCTIONAL CHITINASE/LYSOZYME-RELATED"/>
    <property type="match status" value="1"/>
</dbReference>
<dbReference type="Proteomes" id="UP000464054">
    <property type="component" value="Chromosome"/>
</dbReference>
<organism evidence="2 3">
    <name type="scientific">Pectobacterium parvum</name>
    <dbReference type="NCBI Taxonomy" id="2778550"/>
    <lineage>
        <taxon>Bacteria</taxon>
        <taxon>Pseudomonadati</taxon>
        <taxon>Pseudomonadota</taxon>
        <taxon>Gammaproteobacteria</taxon>
        <taxon>Enterobacterales</taxon>
        <taxon>Pectobacteriaceae</taxon>
        <taxon>Pectobacterium</taxon>
    </lineage>
</organism>
<accession>A0AAP9IJ77</accession>
<dbReference type="EMBL" id="CP046377">
    <property type="protein sequence ID" value="QHQ26405.1"/>
    <property type="molecule type" value="Genomic_DNA"/>
</dbReference>
<dbReference type="Proteomes" id="UP001617714">
    <property type="component" value="Unassembled WGS sequence"/>
</dbReference>
<reference evidence="1 4" key="3">
    <citation type="submission" date="2024-10" db="EMBL/GenBank/DDBJ databases">
        <authorList>
            <person name="Lu C.-H."/>
        </authorList>
    </citation>
    <scope>NUCLEOTIDE SEQUENCE [LARGE SCALE GENOMIC DNA]</scope>
    <source>
        <strain evidence="1 4">22QBSP01-2</strain>
    </source>
</reference>
<protein>
    <submittedName>
        <fullName evidence="1">Chitinase</fullName>
    </submittedName>
</protein>
<dbReference type="AlphaFoldDB" id="A0AAP9IJ77"/>